<name>A0ABD6EV85_9BILA</name>
<sequence length="275" mass="29571">MSITPRIIPTVPYDSSRAFADNRKVSTVCHNENLDVPVHIERPYKLWSKLIAEFIGSILLVYIGSSQAVTSGNLLNSALAHGLTVSVLVSSLGQISGGHFNPAVTLAVLLCGKMKPMKATFYIISQFLGGILGSFLVSATLSHHQFVQIAGGLTVTSTDYIWFQGLVCEIILSFFLTQTVILTAIDSTKTALAPLAIGFTVCADILASGVVSGDSMNPARSFGPAVVSSIIGIDRPLSFIWNHHYIFWIGPAIGACCTALLYRSFLGRDENRVFC</sequence>
<dbReference type="PROSITE" id="PS00221">
    <property type="entry name" value="MIP"/>
    <property type="match status" value="1"/>
</dbReference>
<evidence type="ECO:0000256" key="6">
    <source>
        <dbReference type="ARBA" id="ARBA00022989"/>
    </source>
</evidence>
<dbReference type="InterPro" id="IPR023271">
    <property type="entry name" value="Aquaporin-like"/>
</dbReference>
<evidence type="ECO:0000256" key="4">
    <source>
        <dbReference type="ARBA" id="ARBA00022692"/>
    </source>
</evidence>
<proteinExistence type="inferred from homology"/>
<keyword evidence="6 9" id="KW-1133">Transmembrane helix</keyword>
<dbReference type="GO" id="GO:0015250">
    <property type="term" value="F:water channel activity"/>
    <property type="evidence" value="ECO:0007669"/>
    <property type="project" value="UniProtKB-ARBA"/>
</dbReference>
<keyword evidence="5" id="KW-0677">Repeat</keyword>
<dbReference type="GO" id="GO:0019755">
    <property type="term" value="P:one-carbon compound transport"/>
    <property type="evidence" value="ECO:0007669"/>
    <property type="project" value="UniProtKB-ARBA"/>
</dbReference>
<comment type="caution">
    <text evidence="10">The sequence shown here is derived from an EMBL/GenBank/DDBJ whole genome shotgun (WGS) entry which is preliminary data.</text>
</comment>
<feature type="transmembrane region" description="Helical" evidence="9">
    <location>
        <begin position="161"/>
        <end position="185"/>
    </location>
</feature>
<reference evidence="10 11" key="1">
    <citation type="submission" date="2024-08" db="EMBL/GenBank/DDBJ databases">
        <title>Gnathostoma spinigerum genome.</title>
        <authorList>
            <person name="Gonzalez-Bertolin B."/>
            <person name="Monzon S."/>
            <person name="Zaballos A."/>
            <person name="Jimenez P."/>
            <person name="Dekumyoy P."/>
            <person name="Varona S."/>
            <person name="Cuesta I."/>
            <person name="Sumanam S."/>
            <person name="Adisakwattana P."/>
            <person name="Gasser R.B."/>
            <person name="Hernandez-Gonzalez A."/>
            <person name="Young N.D."/>
            <person name="Perteguer M.J."/>
        </authorList>
    </citation>
    <scope>NUCLEOTIDE SEQUENCE [LARGE SCALE GENOMIC DNA]</scope>
    <source>
        <strain evidence="10">AL3</strain>
        <tissue evidence="10">Liver</tissue>
    </source>
</reference>
<dbReference type="GO" id="GO:0005737">
    <property type="term" value="C:cytoplasm"/>
    <property type="evidence" value="ECO:0007669"/>
    <property type="project" value="UniProtKB-ARBA"/>
</dbReference>
<feature type="transmembrane region" description="Helical" evidence="9">
    <location>
        <begin position="245"/>
        <end position="262"/>
    </location>
</feature>
<keyword evidence="7 9" id="KW-0472">Membrane</keyword>
<evidence type="ECO:0008006" key="12">
    <source>
        <dbReference type="Google" id="ProtNLM"/>
    </source>
</evidence>
<gene>
    <name evidence="10" type="ORF">AB6A40_010427</name>
</gene>
<dbReference type="PRINTS" id="PR00783">
    <property type="entry name" value="MINTRINSICP"/>
</dbReference>
<protein>
    <recommendedName>
        <fullName evidence="12">Aquaporin</fullName>
    </recommendedName>
</protein>
<dbReference type="Gene3D" id="1.20.1080.10">
    <property type="entry name" value="Glycerol uptake facilitator protein"/>
    <property type="match status" value="1"/>
</dbReference>
<accession>A0ABD6EV85</accession>
<keyword evidence="4 8" id="KW-0812">Transmembrane</keyword>
<evidence type="ECO:0000313" key="11">
    <source>
        <dbReference type="Proteomes" id="UP001608902"/>
    </source>
</evidence>
<comment type="subcellular location">
    <subcellularLocation>
        <location evidence="1">Endomembrane system</location>
        <topology evidence="1">Multi-pass membrane protein</topology>
    </subcellularLocation>
</comment>
<dbReference type="PANTHER" id="PTHR45665">
    <property type="entry name" value="AQUAPORIN-8"/>
    <property type="match status" value="1"/>
</dbReference>
<evidence type="ECO:0000256" key="7">
    <source>
        <dbReference type="ARBA" id="ARBA00023136"/>
    </source>
</evidence>
<dbReference type="InterPro" id="IPR000425">
    <property type="entry name" value="MIP"/>
</dbReference>
<evidence type="ECO:0000256" key="8">
    <source>
        <dbReference type="RuleBase" id="RU000477"/>
    </source>
</evidence>
<dbReference type="Pfam" id="PF00230">
    <property type="entry name" value="MIP"/>
    <property type="match status" value="1"/>
</dbReference>
<dbReference type="Proteomes" id="UP001608902">
    <property type="component" value="Unassembled WGS sequence"/>
</dbReference>
<dbReference type="InterPro" id="IPR022357">
    <property type="entry name" value="MIP_CS"/>
</dbReference>
<keyword evidence="3 8" id="KW-0813">Transport</keyword>
<dbReference type="PANTHER" id="PTHR45665:SF9">
    <property type="entry name" value="AQUAPORIN-8"/>
    <property type="match status" value="1"/>
</dbReference>
<dbReference type="FunFam" id="1.20.1080.10:FF:000019">
    <property type="entry name" value="AQuaPorin or aquaglyceroporin related"/>
    <property type="match status" value="1"/>
</dbReference>
<feature type="transmembrane region" description="Helical" evidence="9">
    <location>
        <begin position="121"/>
        <end position="141"/>
    </location>
</feature>
<dbReference type="EMBL" id="JBGFUD010013465">
    <property type="protein sequence ID" value="MFH4983718.1"/>
    <property type="molecule type" value="Genomic_DNA"/>
</dbReference>
<evidence type="ECO:0000313" key="10">
    <source>
        <dbReference type="EMBL" id="MFH4983718.1"/>
    </source>
</evidence>
<evidence type="ECO:0000256" key="5">
    <source>
        <dbReference type="ARBA" id="ARBA00022737"/>
    </source>
</evidence>
<comment type="similarity">
    <text evidence="2 8">Belongs to the MIP/aquaporin (TC 1.A.8) family.</text>
</comment>
<dbReference type="AlphaFoldDB" id="A0ABD6EV85"/>
<keyword evidence="11" id="KW-1185">Reference proteome</keyword>
<evidence type="ECO:0000256" key="1">
    <source>
        <dbReference type="ARBA" id="ARBA00004127"/>
    </source>
</evidence>
<feature type="transmembrane region" description="Helical" evidence="9">
    <location>
        <begin position="192"/>
        <end position="211"/>
    </location>
</feature>
<dbReference type="CDD" id="cd00333">
    <property type="entry name" value="MIP"/>
    <property type="match status" value="1"/>
</dbReference>
<dbReference type="SUPFAM" id="SSF81338">
    <property type="entry name" value="Aquaporin-like"/>
    <property type="match status" value="1"/>
</dbReference>
<evidence type="ECO:0000256" key="2">
    <source>
        <dbReference type="ARBA" id="ARBA00006175"/>
    </source>
</evidence>
<organism evidence="10 11">
    <name type="scientific">Gnathostoma spinigerum</name>
    <dbReference type="NCBI Taxonomy" id="75299"/>
    <lineage>
        <taxon>Eukaryota</taxon>
        <taxon>Metazoa</taxon>
        <taxon>Ecdysozoa</taxon>
        <taxon>Nematoda</taxon>
        <taxon>Chromadorea</taxon>
        <taxon>Rhabditida</taxon>
        <taxon>Spirurina</taxon>
        <taxon>Gnathostomatomorpha</taxon>
        <taxon>Gnathostomatoidea</taxon>
        <taxon>Gnathostomatidae</taxon>
        <taxon>Gnathostoma</taxon>
    </lineage>
</organism>
<evidence type="ECO:0000256" key="9">
    <source>
        <dbReference type="SAM" id="Phobius"/>
    </source>
</evidence>
<evidence type="ECO:0000256" key="3">
    <source>
        <dbReference type="ARBA" id="ARBA00022448"/>
    </source>
</evidence>
<dbReference type="GO" id="GO:0016020">
    <property type="term" value="C:membrane"/>
    <property type="evidence" value="ECO:0007669"/>
    <property type="project" value="UniProtKB-ARBA"/>
</dbReference>
<dbReference type="GO" id="GO:0012505">
    <property type="term" value="C:endomembrane system"/>
    <property type="evidence" value="ECO:0007669"/>
    <property type="project" value="UniProtKB-SubCell"/>
</dbReference>
<dbReference type="InterPro" id="IPR034294">
    <property type="entry name" value="Aquaporin_transptr"/>
</dbReference>